<feature type="domain" description="DNA-binding protein H-NS-like C-terminal" evidence="2">
    <location>
        <begin position="42"/>
        <end position="76"/>
    </location>
</feature>
<keyword evidence="4" id="KW-1185">Reference proteome</keyword>
<evidence type="ECO:0000259" key="2">
    <source>
        <dbReference type="Pfam" id="PF00816"/>
    </source>
</evidence>
<feature type="region of interest" description="Disordered" evidence="1">
    <location>
        <begin position="81"/>
        <end position="110"/>
    </location>
</feature>
<dbReference type="Gene3D" id="4.10.430.10">
    <property type="entry name" value="Histone-like protein H-NS, C-terminal domain"/>
    <property type="match status" value="1"/>
</dbReference>
<evidence type="ECO:0000313" key="4">
    <source>
        <dbReference type="Proteomes" id="UP000826462"/>
    </source>
</evidence>
<dbReference type="EMBL" id="CP080095">
    <property type="protein sequence ID" value="QYD68126.1"/>
    <property type="molecule type" value="Genomic_DNA"/>
</dbReference>
<dbReference type="InterPro" id="IPR037150">
    <property type="entry name" value="H-NS_C_dom_sf"/>
</dbReference>
<dbReference type="Proteomes" id="UP000826462">
    <property type="component" value="Chromosome 1"/>
</dbReference>
<protein>
    <submittedName>
        <fullName evidence="3">H-NS histone family protein</fullName>
    </submittedName>
</protein>
<dbReference type="Pfam" id="PF00816">
    <property type="entry name" value="Histone_HNS"/>
    <property type="match status" value="1"/>
</dbReference>
<reference evidence="3 4" key="1">
    <citation type="submission" date="2021-07" db="EMBL/GenBank/DDBJ databases">
        <title>Paraburkholderia edwinii protects Aspergillus sp. from phenazines by acting as a toxin sponge.</title>
        <authorList>
            <person name="Dahlstrom K.M."/>
            <person name="Newman D.K."/>
        </authorList>
    </citation>
    <scope>NUCLEOTIDE SEQUENCE [LARGE SCALE GENOMIC DNA]</scope>
    <source>
        <strain evidence="3 4">Pe01</strain>
    </source>
</reference>
<proteinExistence type="predicted"/>
<dbReference type="RefSeq" id="WP_219797519.1">
    <property type="nucleotide sequence ID" value="NZ_CP080095.1"/>
</dbReference>
<name>A0ABX8UHI9_9BURK</name>
<sequence length="110" mass="12222">MDERKRESMIAYLRGRMAKVGMKAADIAAALKEDQLRQRSVRYRNAFGDAWDGKGAMPQWLQQATSAGQSLQHFAVIGSEKPATQTQRQPAVDWSKDPFAGTRLATAPRS</sequence>
<dbReference type="InterPro" id="IPR027444">
    <property type="entry name" value="H-NS_C_dom"/>
</dbReference>
<evidence type="ECO:0000256" key="1">
    <source>
        <dbReference type="SAM" id="MobiDB-lite"/>
    </source>
</evidence>
<evidence type="ECO:0000313" key="3">
    <source>
        <dbReference type="EMBL" id="QYD68126.1"/>
    </source>
</evidence>
<accession>A0ABX8UHI9</accession>
<gene>
    <name evidence="3" type="ORF">KZJ38_17850</name>
</gene>
<organism evidence="3 4">
    <name type="scientific">Paraburkholderia edwinii</name>
    <dbReference type="NCBI Taxonomy" id="2861782"/>
    <lineage>
        <taxon>Bacteria</taxon>
        <taxon>Pseudomonadati</taxon>
        <taxon>Pseudomonadota</taxon>
        <taxon>Betaproteobacteria</taxon>
        <taxon>Burkholderiales</taxon>
        <taxon>Burkholderiaceae</taxon>
        <taxon>Paraburkholderia</taxon>
    </lineage>
</organism>
<dbReference type="SUPFAM" id="SSF81273">
    <property type="entry name" value="H-NS histone-like proteins"/>
    <property type="match status" value="1"/>
</dbReference>